<name>A0A402C245_RHOWR</name>
<organism evidence="2 3">
    <name type="scientific">Rhodococcus wratislaviensis</name>
    <name type="common">Tsukamurella wratislaviensis</name>
    <dbReference type="NCBI Taxonomy" id="44752"/>
    <lineage>
        <taxon>Bacteria</taxon>
        <taxon>Bacillati</taxon>
        <taxon>Actinomycetota</taxon>
        <taxon>Actinomycetes</taxon>
        <taxon>Mycobacteriales</taxon>
        <taxon>Nocardiaceae</taxon>
        <taxon>Rhodococcus</taxon>
    </lineage>
</organism>
<dbReference type="Proteomes" id="UP000287519">
    <property type="component" value="Unassembled WGS sequence"/>
</dbReference>
<comment type="caution">
    <text evidence="2">The sequence shown here is derived from an EMBL/GenBank/DDBJ whole genome shotgun (WGS) entry which is preliminary data.</text>
</comment>
<evidence type="ECO:0000256" key="1">
    <source>
        <dbReference type="SAM" id="MobiDB-lite"/>
    </source>
</evidence>
<reference evidence="2 3" key="1">
    <citation type="submission" date="2018-11" db="EMBL/GenBank/DDBJ databases">
        <title>Microbial catabolism of amino acid.</title>
        <authorList>
            <person name="Hibi M."/>
            <person name="Ogawa J."/>
        </authorList>
    </citation>
    <scope>NUCLEOTIDE SEQUENCE [LARGE SCALE GENOMIC DNA]</scope>
    <source>
        <strain evidence="2 3">C31-06</strain>
    </source>
</reference>
<feature type="compositionally biased region" description="Basic residues" evidence="1">
    <location>
        <begin position="46"/>
        <end position="56"/>
    </location>
</feature>
<dbReference type="EMBL" id="BHYM01000012">
    <property type="protein sequence ID" value="GCE37709.1"/>
    <property type="molecule type" value="Genomic_DNA"/>
</dbReference>
<feature type="compositionally biased region" description="Low complexity" evidence="1">
    <location>
        <begin position="29"/>
        <end position="45"/>
    </location>
</feature>
<evidence type="ECO:0000313" key="3">
    <source>
        <dbReference type="Proteomes" id="UP000287519"/>
    </source>
</evidence>
<sequence length="56" mass="5535">MAQAPGHAGTELHSAARLGGNGHEQTVIVAGSSVAPTASSSAVGPRPHHLRMRAAA</sequence>
<dbReference type="AlphaFoldDB" id="A0A402C245"/>
<proteinExistence type="predicted"/>
<evidence type="ECO:0000313" key="2">
    <source>
        <dbReference type="EMBL" id="GCE37709.1"/>
    </source>
</evidence>
<gene>
    <name evidence="2" type="ORF">Rhow_000555</name>
</gene>
<feature type="region of interest" description="Disordered" evidence="1">
    <location>
        <begin position="1"/>
        <end position="56"/>
    </location>
</feature>
<protein>
    <submittedName>
        <fullName evidence="2">Uncharacterized protein</fullName>
    </submittedName>
</protein>
<accession>A0A402C245</accession>
<keyword evidence="3" id="KW-1185">Reference proteome</keyword>